<protein>
    <submittedName>
        <fullName evidence="2">Uncharacterized protein LOC112692268</fullName>
    </submittedName>
</protein>
<evidence type="ECO:0000313" key="1">
    <source>
        <dbReference type="Proteomes" id="UP000694846"/>
    </source>
</evidence>
<organism evidence="1 2">
    <name type="scientific">Sipha flava</name>
    <name type="common">yellow sugarcane aphid</name>
    <dbReference type="NCBI Taxonomy" id="143950"/>
    <lineage>
        <taxon>Eukaryota</taxon>
        <taxon>Metazoa</taxon>
        <taxon>Ecdysozoa</taxon>
        <taxon>Arthropoda</taxon>
        <taxon>Hexapoda</taxon>
        <taxon>Insecta</taxon>
        <taxon>Pterygota</taxon>
        <taxon>Neoptera</taxon>
        <taxon>Paraneoptera</taxon>
        <taxon>Hemiptera</taxon>
        <taxon>Sternorrhyncha</taxon>
        <taxon>Aphidomorpha</taxon>
        <taxon>Aphidoidea</taxon>
        <taxon>Aphididae</taxon>
        <taxon>Sipha</taxon>
    </lineage>
</organism>
<gene>
    <name evidence="2" type="primary">LOC112692268</name>
</gene>
<accession>A0A8B8GIC3</accession>
<evidence type="ECO:0000313" key="2">
    <source>
        <dbReference type="RefSeq" id="XP_025422665.1"/>
    </source>
</evidence>
<dbReference type="GeneID" id="112692268"/>
<proteinExistence type="predicted"/>
<keyword evidence="1" id="KW-1185">Reference proteome</keyword>
<dbReference type="RefSeq" id="XP_025422665.1">
    <property type="nucleotide sequence ID" value="XM_025566880.1"/>
</dbReference>
<reference evidence="2" key="1">
    <citation type="submission" date="2025-08" db="UniProtKB">
        <authorList>
            <consortium name="RefSeq"/>
        </authorList>
    </citation>
    <scope>IDENTIFICATION</scope>
    <source>
        <tissue evidence="2">Whole body</tissue>
    </source>
</reference>
<name>A0A8B8GIC3_9HEMI</name>
<dbReference type="AlphaFoldDB" id="A0A8B8GIC3"/>
<sequence>MNNTPKITTFFTAIRSTESTCSSETPSETAETLNLKSSIDEDGEQSLNKKLNSQNVQSLMVFNTYISSNRRQQFTTVTYETLQNVKNLEPSWKGFAAKNKTREDRSNNGQRTTYGTRSETVVCLVTTKQNESRTHEVLTMGRSANSNNVLERRAMTNVLVKWRRTHVIRLGDGTGTADRR</sequence>
<dbReference type="Proteomes" id="UP000694846">
    <property type="component" value="Unplaced"/>
</dbReference>